<dbReference type="InterPro" id="IPR002048">
    <property type="entry name" value="EF_hand_dom"/>
</dbReference>
<dbReference type="SMART" id="SM00054">
    <property type="entry name" value="EFh"/>
    <property type="match status" value="7"/>
</dbReference>
<feature type="domain" description="EF-hand" evidence="7">
    <location>
        <begin position="434"/>
        <end position="458"/>
    </location>
</feature>
<feature type="non-terminal residue" evidence="8">
    <location>
        <position position="508"/>
    </location>
</feature>
<dbReference type="Pfam" id="PF13499">
    <property type="entry name" value="EF-hand_7"/>
    <property type="match status" value="2"/>
</dbReference>
<keyword evidence="2" id="KW-0479">Metal-binding</keyword>
<accession>A0ABN9VBG6</accession>
<dbReference type="EMBL" id="CAUYUJ010016785">
    <property type="protein sequence ID" value="CAK0868820.1"/>
    <property type="molecule type" value="Genomic_DNA"/>
</dbReference>
<dbReference type="Gene3D" id="1.10.238.10">
    <property type="entry name" value="EF-hand"/>
    <property type="match status" value="3"/>
</dbReference>
<dbReference type="SUPFAM" id="SSF47473">
    <property type="entry name" value="EF-hand"/>
    <property type="match status" value="2"/>
</dbReference>
<keyword evidence="9" id="KW-1185">Reference proteome</keyword>
<evidence type="ECO:0000259" key="7">
    <source>
        <dbReference type="PROSITE" id="PS50222"/>
    </source>
</evidence>
<feature type="domain" description="EF-hand" evidence="7">
    <location>
        <begin position="239"/>
        <end position="274"/>
    </location>
</feature>
<dbReference type="PROSITE" id="PS50222">
    <property type="entry name" value="EF_HAND_2"/>
    <property type="match status" value="6"/>
</dbReference>
<dbReference type="PANTHER" id="PTHR23048">
    <property type="entry name" value="MYOSIN LIGHT CHAIN 1, 3"/>
    <property type="match status" value="1"/>
</dbReference>
<evidence type="ECO:0000313" key="8">
    <source>
        <dbReference type="EMBL" id="CAK0868820.1"/>
    </source>
</evidence>
<organism evidence="8 9">
    <name type="scientific">Prorocentrum cordatum</name>
    <dbReference type="NCBI Taxonomy" id="2364126"/>
    <lineage>
        <taxon>Eukaryota</taxon>
        <taxon>Sar</taxon>
        <taxon>Alveolata</taxon>
        <taxon>Dinophyceae</taxon>
        <taxon>Prorocentrales</taxon>
        <taxon>Prorocentraceae</taxon>
        <taxon>Prorocentrum</taxon>
    </lineage>
</organism>
<dbReference type="InterPro" id="IPR050230">
    <property type="entry name" value="CALM/Myosin/TropC-like"/>
</dbReference>
<reference evidence="8" key="1">
    <citation type="submission" date="2023-10" db="EMBL/GenBank/DDBJ databases">
        <authorList>
            <person name="Chen Y."/>
            <person name="Shah S."/>
            <person name="Dougan E. K."/>
            <person name="Thang M."/>
            <person name="Chan C."/>
        </authorList>
    </citation>
    <scope>NUCLEOTIDE SEQUENCE [LARGE SCALE GENOMIC DNA]</scope>
</reference>
<dbReference type="Proteomes" id="UP001189429">
    <property type="component" value="Unassembled WGS sequence"/>
</dbReference>
<evidence type="ECO:0000256" key="3">
    <source>
        <dbReference type="ARBA" id="ARBA00022737"/>
    </source>
</evidence>
<evidence type="ECO:0000256" key="6">
    <source>
        <dbReference type="SAM" id="MobiDB-lite"/>
    </source>
</evidence>
<evidence type="ECO:0000256" key="1">
    <source>
        <dbReference type="ARBA" id="ARBA00020786"/>
    </source>
</evidence>
<feature type="region of interest" description="Disordered" evidence="6">
    <location>
        <begin position="60"/>
        <end position="87"/>
    </location>
</feature>
<name>A0ABN9VBG6_9DINO</name>
<comment type="caution">
    <text evidence="8">The sequence shown here is derived from an EMBL/GenBank/DDBJ whole genome shotgun (WGS) entry which is preliminary data.</text>
</comment>
<evidence type="ECO:0000256" key="2">
    <source>
        <dbReference type="ARBA" id="ARBA00022723"/>
    </source>
</evidence>
<keyword evidence="3" id="KW-0677">Repeat</keyword>
<feature type="domain" description="EF-hand" evidence="7">
    <location>
        <begin position="162"/>
        <end position="197"/>
    </location>
</feature>
<dbReference type="Pfam" id="PF13202">
    <property type="entry name" value="EF-hand_5"/>
    <property type="match status" value="1"/>
</dbReference>
<keyword evidence="4" id="KW-0106">Calcium</keyword>
<dbReference type="InterPro" id="IPR018247">
    <property type="entry name" value="EF_Hand_1_Ca_BS"/>
</dbReference>
<gene>
    <name evidence="8" type="ORF">PCOR1329_LOCUS55358</name>
</gene>
<protein>
    <recommendedName>
        <fullName evidence="1">Calmodulin</fullName>
    </recommendedName>
</protein>
<evidence type="ECO:0000256" key="5">
    <source>
        <dbReference type="ARBA" id="ARBA00022990"/>
    </source>
</evidence>
<dbReference type="InterPro" id="IPR011992">
    <property type="entry name" value="EF-hand-dom_pair"/>
</dbReference>
<proteinExistence type="predicted"/>
<evidence type="ECO:0000313" key="9">
    <source>
        <dbReference type="Proteomes" id="UP001189429"/>
    </source>
</evidence>
<dbReference type="PANTHER" id="PTHR23048:SF0">
    <property type="entry name" value="CALMODULIN LIKE 3"/>
    <property type="match status" value="1"/>
</dbReference>
<feature type="domain" description="EF-hand" evidence="7">
    <location>
        <begin position="198"/>
        <end position="233"/>
    </location>
</feature>
<keyword evidence="5" id="KW-0007">Acetylation</keyword>
<feature type="region of interest" description="Disordered" evidence="6">
    <location>
        <begin position="1"/>
        <end position="34"/>
    </location>
</feature>
<feature type="domain" description="EF-hand" evidence="7">
    <location>
        <begin position="387"/>
        <end position="422"/>
    </location>
</feature>
<sequence>MQRHRRAVDGEAPSSGQEDPSDDEAGGSGSQAFALSVFHATDGEDSVFTRRFKTAASWASPRLSVASSQPPDQDPAGRRRSSARSQDFSLVQVENEPLWRGVFQKMQDDGQVHHDDLPLTLELAGLGSVDPKMVDDVYYKLTSYSAISVDDFVELVRRCFQRQKEAYTDAFKRCDADGSNAIDQNELADLLREVGIEPMRHVLDEVYEETDPDGTGTLDFEEFEAVMDLIHYREGFTRREHEEFMRVYDMFDYDKSGEIDSQELTSIMGWLGYLSDRAECAEILAQVDVDRSGTLNRREYLICMRKVREREVAKIRKYMLLSDADGNGVVSMDEMAGLVRMLGYLPHESALREAAVSTGVRDMSSMDLSSVWQLLSVYRSREGFSSAEDREIQKAFSRFDAEGTGEIGTAQLGKLLRWLGYVVPFTFASYVVGKVDVNNSGRLDLPELRKMMRLYSERERRQIMAAFVRQDVRGTGRLGKFDAMVAMSQVPAMEACGLSEDAVREALE</sequence>
<evidence type="ECO:0000256" key="4">
    <source>
        <dbReference type="ARBA" id="ARBA00022837"/>
    </source>
</evidence>
<dbReference type="PROSITE" id="PS00018">
    <property type="entry name" value="EF_HAND_1"/>
    <property type="match status" value="5"/>
</dbReference>
<feature type="domain" description="EF-hand" evidence="7">
    <location>
        <begin position="310"/>
        <end position="345"/>
    </location>
</feature>